<name>A0A7W3P680_9ACTN</name>
<dbReference type="FunFam" id="3.40.50.2000:FF:000072">
    <property type="entry name" value="Glycosyl transferase"/>
    <property type="match status" value="1"/>
</dbReference>
<feature type="signal peptide" evidence="4">
    <location>
        <begin position="1"/>
        <end position="27"/>
    </location>
</feature>
<dbReference type="EMBL" id="JACGWT010000003">
    <property type="protein sequence ID" value="MBA8794776.1"/>
    <property type="molecule type" value="Genomic_DNA"/>
</dbReference>
<evidence type="ECO:0000259" key="6">
    <source>
        <dbReference type="Pfam" id="PF21036"/>
    </source>
</evidence>
<dbReference type="Pfam" id="PF21036">
    <property type="entry name" value="EryCIII-like_N"/>
    <property type="match status" value="1"/>
</dbReference>
<dbReference type="Proteomes" id="UP000523079">
    <property type="component" value="Unassembled WGS sequence"/>
</dbReference>
<evidence type="ECO:0000313" key="7">
    <source>
        <dbReference type="EMBL" id="MBA8794776.1"/>
    </source>
</evidence>
<comment type="caution">
    <text evidence="7">The sequence shown here is derived from an EMBL/GenBank/DDBJ whole genome shotgun (WGS) entry which is preliminary data.</text>
</comment>
<evidence type="ECO:0000256" key="4">
    <source>
        <dbReference type="SAM" id="SignalP"/>
    </source>
</evidence>
<dbReference type="InterPro" id="IPR010610">
    <property type="entry name" value="EryCIII-like_C"/>
</dbReference>
<protein>
    <submittedName>
        <fullName evidence="7">UDP:flavonoid glycosyltransferase YjiC (YdhE family)</fullName>
    </submittedName>
</protein>
<dbReference type="SUPFAM" id="SSF53756">
    <property type="entry name" value="UDP-Glycosyltransferase/glycogen phosphorylase"/>
    <property type="match status" value="1"/>
</dbReference>
<accession>A0A7W3P680</accession>
<dbReference type="GO" id="GO:0016758">
    <property type="term" value="F:hexosyltransferase activity"/>
    <property type="evidence" value="ECO:0007669"/>
    <property type="project" value="UniProtKB-ARBA"/>
</dbReference>
<evidence type="ECO:0000259" key="5">
    <source>
        <dbReference type="Pfam" id="PF06722"/>
    </source>
</evidence>
<dbReference type="AlphaFoldDB" id="A0A7W3P680"/>
<dbReference type="InterPro" id="IPR050426">
    <property type="entry name" value="Glycosyltransferase_28"/>
</dbReference>
<keyword evidence="4" id="KW-0732">Signal</keyword>
<dbReference type="InterPro" id="IPR048284">
    <property type="entry name" value="EryCIII-like_N"/>
</dbReference>
<sequence length="383" mass="40113">MRMLFAAAPGYGLMMPLVPLMWAAASAGHEVRLATTSRMCTVAADAGLQVVDVCPDRDTWAELMTTARSNPGGPPRSPFRLFTETMTAGTVEAGRELDAEVVVTTSDHHAGILAAAALHRPALEVGNRISWSTRDSATQDRMAGFGGGPEARAQLGIPAEGPELIARIDPRAPSMGGLTADEPDPRDGVPWWAMRYVPFNGGAVIEPWVRERPSRPRVVVTLGTVVPTVAGTDVVAVLLAALADLDVEVVLALGDSDLDSLGELPSNVRAVGFLPLSAVLPTTTLIVHHGGSGTTAAPLHFGVPQVVLPSFADNPMSAERVVARGVGVSHDPTTLDADTARGLVTQVLDDPSYATAAAEVAAELATQPSPGRIVTRVEEWMAR</sequence>
<dbReference type="PANTHER" id="PTHR48050:SF13">
    <property type="entry name" value="STEROL 3-BETA-GLUCOSYLTRANSFERASE UGT80A2"/>
    <property type="match status" value="1"/>
</dbReference>
<dbReference type="Gene3D" id="3.40.50.2000">
    <property type="entry name" value="Glycogen Phosphorylase B"/>
    <property type="match status" value="2"/>
</dbReference>
<comment type="similarity">
    <text evidence="1">Belongs to the glycosyltransferase 28 family.</text>
</comment>
<feature type="chain" id="PRO_5038863771" evidence="4">
    <location>
        <begin position="28"/>
        <end position="383"/>
    </location>
</feature>
<evidence type="ECO:0000256" key="3">
    <source>
        <dbReference type="ARBA" id="ARBA00022679"/>
    </source>
</evidence>
<dbReference type="GO" id="GO:0017000">
    <property type="term" value="P:antibiotic biosynthetic process"/>
    <property type="evidence" value="ECO:0007669"/>
    <property type="project" value="UniProtKB-ARBA"/>
</dbReference>
<proteinExistence type="inferred from homology"/>
<gene>
    <name evidence="7" type="ORF">FHX74_002395</name>
</gene>
<keyword evidence="2" id="KW-0328">Glycosyltransferase</keyword>
<dbReference type="Pfam" id="PF06722">
    <property type="entry name" value="EryCIII-like_C"/>
    <property type="match status" value="1"/>
</dbReference>
<feature type="domain" description="Erythromycin biosynthesis protein CIII-like N-terminal" evidence="6">
    <location>
        <begin position="79"/>
        <end position="223"/>
    </location>
</feature>
<dbReference type="InterPro" id="IPR002213">
    <property type="entry name" value="UDP_glucos_trans"/>
</dbReference>
<dbReference type="PANTHER" id="PTHR48050">
    <property type="entry name" value="STEROL 3-BETA-GLUCOSYLTRANSFERASE"/>
    <property type="match status" value="1"/>
</dbReference>
<reference evidence="7 8" key="1">
    <citation type="submission" date="2020-07" db="EMBL/GenBank/DDBJ databases">
        <title>Sequencing the genomes of 1000 actinobacteria strains.</title>
        <authorList>
            <person name="Klenk H.-P."/>
        </authorList>
    </citation>
    <scope>NUCLEOTIDE SEQUENCE [LARGE SCALE GENOMIC DNA]</scope>
    <source>
        <strain evidence="7 8">DSM 100723</strain>
    </source>
</reference>
<dbReference type="GO" id="GO:0008194">
    <property type="term" value="F:UDP-glycosyltransferase activity"/>
    <property type="evidence" value="ECO:0007669"/>
    <property type="project" value="InterPro"/>
</dbReference>
<organism evidence="7 8">
    <name type="scientific">Microlunatus kandeliicorticis</name>
    <dbReference type="NCBI Taxonomy" id="1759536"/>
    <lineage>
        <taxon>Bacteria</taxon>
        <taxon>Bacillati</taxon>
        <taxon>Actinomycetota</taxon>
        <taxon>Actinomycetes</taxon>
        <taxon>Propionibacteriales</taxon>
        <taxon>Propionibacteriaceae</taxon>
        <taxon>Microlunatus</taxon>
    </lineage>
</organism>
<evidence type="ECO:0000256" key="1">
    <source>
        <dbReference type="ARBA" id="ARBA00006962"/>
    </source>
</evidence>
<evidence type="ECO:0000256" key="2">
    <source>
        <dbReference type="ARBA" id="ARBA00022676"/>
    </source>
</evidence>
<dbReference type="CDD" id="cd03784">
    <property type="entry name" value="GT1_Gtf-like"/>
    <property type="match status" value="1"/>
</dbReference>
<keyword evidence="8" id="KW-1185">Reference proteome</keyword>
<feature type="domain" description="Erythromycin biosynthesis protein CIII-like C-terminal" evidence="5">
    <location>
        <begin position="237"/>
        <end position="379"/>
    </location>
</feature>
<evidence type="ECO:0000313" key="8">
    <source>
        <dbReference type="Proteomes" id="UP000523079"/>
    </source>
</evidence>
<keyword evidence="3 7" id="KW-0808">Transferase</keyword>